<name>A0A9X9M583_GULGU</name>
<keyword evidence="2" id="KW-1185">Reference proteome</keyword>
<gene>
    <name evidence="1" type="ORF">BN2614_LOCUS1</name>
</gene>
<dbReference type="Proteomes" id="UP000269945">
    <property type="component" value="Unassembled WGS sequence"/>
</dbReference>
<dbReference type="AlphaFoldDB" id="A0A9X9M583"/>
<dbReference type="EMBL" id="CYRY02042947">
    <property type="protein sequence ID" value="VCX36984.1"/>
    <property type="molecule type" value="Genomic_DNA"/>
</dbReference>
<organism evidence="1 2">
    <name type="scientific">Gulo gulo</name>
    <name type="common">Wolverine</name>
    <name type="synonym">Gluton</name>
    <dbReference type="NCBI Taxonomy" id="48420"/>
    <lineage>
        <taxon>Eukaryota</taxon>
        <taxon>Metazoa</taxon>
        <taxon>Chordata</taxon>
        <taxon>Craniata</taxon>
        <taxon>Vertebrata</taxon>
        <taxon>Euteleostomi</taxon>
        <taxon>Mammalia</taxon>
        <taxon>Eutheria</taxon>
        <taxon>Laurasiatheria</taxon>
        <taxon>Carnivora</taxon>
        <taxon>Caniformia</taxon>
        <taxon>Musteloidea</taxon>
        <taxon>Mustelidae</taxon>
        <taxon>Guloninae</taxon>
        <taxon>Gulo</taxon>
    </lineage>
</organism>
<proteinExistence type="predicted"/>
<accession>A0A9X9M583</accession>
<evidence type="ECO:0000313" key="2">
    <source>
        <dbReference type="Proteomes" id="UP000269945"/>
    </source>
</evidence>
<sequence>MVVSDPFTGSQRVASLASLVSPVFAADITCELSVQMPGLCTGTKYSILNGDIPAL</sequence>
<reference evidence="1 2" key="1">
    <citation type="submission" date="2018-10" db="EMBL/GenBank/DDBJ databases">
        <authorList>
            <person name="Ekblom R."/>
            <person name="Jareborg N."/>
        </authorList>
    </citation>
    <scope>NUCLEOTIDE SEQUENCE [LARGE SCALE GENOMIC DNA]</scope>
    <source>
        <tissue evidence="1">Muscle</tissue>
    </source>
</reference>
<evidence type="ECO:0000313" key="1">
    <source>
        <dbReference type="EMBL" id="VCX36984.1"/>
    </source>
</evidence>
<protein>
    <submittedName>
        <fullName evidence="1">Uncharacterized protein</fullName>
    </submittedName>
</protein>
<comment type="caution">
    <text evidence="1">The sequence shown here is derived from an EMBL/GenBank/DDBJ whole genome shotgun (WGS) entry which is preliminary data.</text>
</comment>